<dbReference type="Proteomes" id="UP000449193">
    <property type="component" value="Unassembled WGS sequence"/>
</dbReference>
<sequence length="229" mass="23418">MPIGLLTDCIGVLLGGLAGAALGPRLPQRISRNITVVLGFSSMAIGINSIVKASAMTPVVMAVIFGTLLGEVLQMEKHITHLFGKAVCRLPHGEGFEMDHFITVVVLFCASGFGIYGVLVEGMSGNAGILLSKAVLDFCTAAVFAVTLGVAVAAVALPMAAVLGILFGAAGMLAPFVTPAMLQDFMACGGVLTMAAGLRVSGIKNVPIANMIPSLLLILPLSAGWLLLS</sequence>
<name>A0A6I3QV90_9FIRM</name>
<dbReference type="PANTHER" id="PTHR36111">
    <property type="entry name" value="INNER MEMBRANE PROTEIN-RELATED"/>
    <property type="match status" value="1"/>
</dbReference>
<evidence type="ECO:0000313" key="2">
    <source>
        <dbReference type="Proteomes" id="UP000449193"/>
    </source>
</evidence>
<reference evidence="1 2" key="1">
    <citation type="journal article" date="2019" name="Nat. Med.">
        <title>A library of human gut bacterial isolates paired with longitudinal multiomics data enables mechanistic microbiome research.</title>
        <authorList>
            <person name="Poyet M."/>
            <person name="Groussin M."/>
            <person name="Gibbons S.M."/>
            <person name="Avila-Pacheco J."/>
            <person name="Jiang X."/>
            <person name="Kearney S.M."/>
            <person name="Perrotta A.R."/>
            <person name="Berdy B."/>
            <person name="Zhao S."/>
            <person name="Lieberman T.D."/>
            <person name="Swanson P.K."/>
            <person name="Smith M."/>
            <person name="Roesemann S."/>
            <person name="Alexander J.E."/>
            <person name="Rich S.A."/>
            <person name="Livny J."/>
            <person name="Vlamakis H."/>
            <person name="Clish C."/>
            <person name="Bullock K."/>
            <person name="Deik A."/>
            <person name="Scott J."/>
            <person name="Pierce K.A."/>
            <person name="Xavier R.J."/>
            <person name="Alm E.J."/>
        </authorList>
    </citation>
    <scope>NUCLEOTIDE SEQUENCE [LARGE SCALE GENOMIC DNA]</scope>
    <source>
        <strain evidence="1 2">BIOML-A7</strain>
    </source>
</reference>
<gene>
    <name evidence="1" type="ORF">GMD52_09050</name>
</gene>
<dbReference type="PANTHER" id="PTHR36111:SF2">
    <property type="entry name" value="INNER MEMBRANE PROTEIN"/>
    <property type="match status" value="1"/>
</dbReference>
<protein>
    <submittedName>
        <fullName evidence="1">DUF554 family protein</fullName>
    </submittedName>
</protein>
<dbReference type="EMBL" id="WMZR01000010">
    <property type="protein sequence ID" value="MTS51685.1"/>
    <property type="molecule type" value="Genomic_DNA"/>
</dbReference>
<accession>A0A6I3QV90</accession>
<dbReference type="Pfam" id="PF04474">
    <property type="entry name" value="DUF554"/>
    <property type="match status" value="1"/>
</dbReference>
<dbReference type="InterPro" id="IPR007563">
    <property type="entry name" value="DUF554"/>
</dbReference>
<dbReference type="AlphaFoldDB" id="A0A6I3QV90"/>
<evidence type="ECO:0000313" key="1">
    <source>
        <dbReference type="EMBL" id="MTS51685.1"/>
    </source>
</evidence>
<organism evidence="1 2">
    <name type="scientific">Ruthenibacterium lactatiformans</name>
    <dbReference type="NCBI Taxonomy" id="1550024"/>
    <lineage>
        <taxon>Bacteria</taxon>
        <taxon>Bacillati</taxon>
        <taxon>Bacillota</taxon>
        <taxon>Clostridia</taxon>
        <taxon>Eubacteriales</taxon>
        <taxon>Oscillospiraceae</taxon>
        <taxon>Ruthenibacterium</taxon>
    </lineage>
</organism>
<proteinExistence type="predicted"/>
<comment type="caution">
    <text evidence="1">The sequence shown here is derived from an EMBL/GenBank/DDBJ whole genome shotgun (WGS) entry which is preliminary data.</text>
</comment>
<dbReference type="RefSeq" id="WP_155201257.1">
    <property type="nucleotide sequence ID" value="NZ_WMZL01000008.1"/>
</dbReference>